<feature type="region of interest" description="Disordered" evidence="1">
    <location>
        <begin position="35"/>
        <end position="56"/>
    </location>
</feature>
<dbReference type="Proteomes" id="UP001221757">
    <property type="component" value="Unassembled WGS sequence"/>
</dbReference>
<comment type="caution">
    <text evidence="2">The sequence shown here is derived from an EMBL/GenBank/DDBJ whole genome shotgun (WGS) entry which is preliminary data.</text>
</comment>
<evidence type="ECO:0000256" key="1">
    <source>
        <dbReference type="SAM" id="MobiDB-lite"/>
    </source>
</evidence>
<feature type="compositionally biased region" description="Polar residues" evidence="1">
    <location>
        <begin position="124"/>
        <end position="138"/>
    </location>
</feature>
<protein>
    <submittedName>
        <fullName evidence="2">Uncharacterized protein</fullName>
    </submittedName>
</protein>
<sequence length="227" mass="24651">MFRGIGHLSACAAEFTNVKGSIRREHCRTELTIRGSPFANNGAGNPANAPPPPRNSRAHTGLFEDIGTLNLVGANVSSGDHKLSKNSVTRLTIDNTLRASLHADGDYHEAGAFDNAGDGLHNDATSLPSVHYQGASSTGGRGHDYRQRLNAPRHYLEYGRALGDRRLSSNGPGSSSRRSERLAWLKRKDSESRQQTMSTWKKERRRAKAKQAGQVARLIPGFAPASK</sequence>
<feature type="compositionally biased region" description="Basic and acidic residues" evidence="1">
    <location>
        <begin position="177"/>
        <end position="192"/>
    </location>
</feature>
<name>A0AAD7GTY5_MYCRO</name>
<proteinExistence type="predicted"/>
<accession>A0AAD7GTY5</accession>
<gene>
    <name evidence="2" type="ORF">B0H17DRAFT_1126151</name>
</gene>
<reference evidence="2" key="1">
    <citation type="submission" date="2023-03" db="EMBL/GenBank/DDBJ databases">
        <title>Massive genome expansion in bonnet fungi (Mycena s.s.) driven by repeated elements and novel gene families across ecological guilds.</title>
        <authorList>
            <consortium name="Lawrence Berkeley National Laboratory"/>
            <person name="Harder C.B."/>
            <person name="Miyauchi S."/>
            <person name="Viragh M."/>
            <person name="Kuo A."/>
            <person name="Thoen E."/>
            <person name="Andreopoulos B."/>
            <person name="Lu D."/>
            <person name="Skrede I."/>
            <person name="Drula E."/>
            <person name="Henrissat B."/>
            <person name="Morin E."/>
            <person name="Kohler A."/>
            <person name="Barry K."/>
            <person name="LaButti K."/>
            <person name="Morin E."/>
            <person name="Salamov A."/>
            <person name="Lipzen A."/>
            <person name="Mereny Z."/>
            <person name="Hegedus B."/>
            <person name="Baldrian P."/>
            <person name="Stursova M."/>
            <person name="Weitz H."/>
            <person name="Taylor A."/>
            <person name="Grigoriev I.V."/>
            <person name="Nagy L.G."/>
            <person name="Martin F."/>
            <person name="Kauserud H."/>
        </authorList>
    </citation>
    <scope>NUCLEOTIDE SEQUENCE</scope>
    <source>
        <strain evidence="2">CBHHK067</strain>
    </source>
</reference>
<dbReference type="EMBL" id="JARKIE010000008">
    <property type="protein sequence ID" value="KAJ7705291.1"/>
    <property type="molecule type" value="Genomic_DNA"/>
</dbReference>
<evidence type="ECO:0000313" key="2">
    <source>
        <dbReference type="EMBL" id="KAJ7705291.1"/>
    </source>
</evidence>
<evidence type="ECO:0000313" key="3">
    <source>
        <dbReference type="Proteomes" id="UP001221757"/>
    </source>
</evidence>
<organism evidence="2 3">
    <name type="scientific">Mycena rosella</name>
    <name type="common">Pink bonnet</name>
    <name type="synonym">Agaricus rosellus</name>
    <dbReference type="NCBI Taxonomy" id="1033263"/>
    <lineage>
        <taxon>Eukaryota</taxon>
        <taxon>Fungi</taxon>
        <taxon>Dikarya</taxon>
        <taxon>Basidiomycota</taxon>
        <taxon>Agaricomycotina</taxon>
        <taxon>Agaricomycetes</taxon>
        <taxon>Agaricomycetidae</taxon>
        <taxon>Agaricales</taxon>
        <taxon>Marasmiineae</taxon>
        <taxon>Mycenaceae</taxon>
        <taxon>Mycena</taxon>
    </lineage>
</organism>
<dbReference type="AlphaFoldDB" id="A0AAD7GTY5"/>
<feature type="region of interest" description="Disordered" evidence="1">
    <location>
        <begin position="124"/>
        <end position="146"/>
    </location>
</feature>
<keyword evidence="3" id="KW-1185">Reference proteome</keyword>
<feature type="region of interest" description="Disordered" evidence="1">
    <location>
        <begin position="163"/>
        <end position="227"/>
    </location>
</feature>